<gene>
    <name evidence="3" type="ORF">ACHHYP_16144</name>
</gene>
<organism evidence="3 4">
    <name type="scientific">Achlya hypogyna</name>
    <name type="common">Oomycete</name>
    <name type="synonym">Protoachlya hypogyna</name>
    <dbReference type="NCBI Taxonomy" id="1202772"/>
    <lineage>
        <taxon>Eukaryota</taxon>
        <taxon>Sar</taxon>
        <taxon>Stramenopiles</taxon>
        <taxon>Oomycota</taxon>
        <taxon>Saprolegniomycetes</taxon>
        <taxon>Saprolegniales</taxon>
        <taxon>Achlyaceae</taxon>
        <taxon>Achlya</taxon>
    </lineage>
</organism>
<dbReference type="InterPro" id="IPR019734">
    <property type="entry name" value="TPR_rpt"/>
</dbReference>
<keyword evidence="4" id="KW-1185">Reference proteome</keyword>
<accession>A0A1V9Y9I1</accession>
<dbReference type="Gene3D" id="1.20.5.190">
    <property type="match status" value="3"/>
</dbReference>
<evidence type="ECO:0000256" key="2">
    <source>
        <dbReference type="SAM" id="MobiDB-lite"/>
    </source>
</evidence>
<evidence type="ECO:0000313" key="3">
    <source>
        <dbReference type="EMBL" id="OQR82390.1"/>
    </source>
</evidence>
<feature type="region of interest" description="Disordered" evidence="2">
    <location>
        <begin position="1281"/>
        <end position="1301"/>
    </location>
</feature>
<feature type="compositionally biased region" description="Low complexity" evidence="2">
    <location>
        <begin position="349"/>
        <end position="359"/>
    </location>
</feature>
<dbReference type="Pfam" id="PF00612">
    <property type="entry name" value="IQ"/>
    <property type="match status" value="5"/>
</dbReference>
<dbReference type="EMBL" id="JNBR01002468">
    <property type="protein sequence ID" value="OQR82390.1"/>
    <property type="molecule type" value="Genomic_DNA"/>
</dbReference>
<feature type="compositionally biased region" description="Low complexity" evidence="2">
    <location>
        <begin position="1625"/>
        <end position="1644"/>
    </location>
</feature>
<name>A0A1V9Y9I1_ACHHY</name>
<comment type="caution">
    <text evidence="3">The sequence shown here is derived from an EMBL/GenBank/DDBJ whole genome shotgun (WGS) entry which is preliminary data.</text>
</comment>
<feature type="region of interest" description="Disordered" evidence="2">
    <location>
        <begin position="349"/>
        <end position="404"/>
    </location>
</feature>
<sequence>MTEAVQLHANLLDMMDSMAASLQHERLDLEALGCLEQGLLLKRRMLGPEHLDVQKMHRDVVLLYNKHAMEQLAVGASELSLDLLLKAEALTKPGKFLASESLRILTFNNLGCYYRRLRKLKTALKYLEQAASLGATTENVRNLSVTHLNLCAIQSQLGRHDVALEHAQSAIFHAQEELVMGDDDTNAADVLDAQTREEKVMALAIAYHNLAVELEFTHRGASSLQWYKKAMQMAFKYKDANADLWKTFKTSLDAAKRKHSDVDRPTAPKPLEKATYTRNHRRHVSTTADAAPTYKPTQPARTGRPATASRKRPPPDNPSRRWHDRAPSPPKQPDFAAFLRAKGPDAVAAAASFTAAPPDRTSPPPPYRRRPTSAHIVEPPQHTIRSPPQPQAPPRTLQPSESQQTTITTNLFDSDSDEEVVEVFAAPSPAIRVERVDVRRPQARATLQRQEKSLATALPERVSHIEYLKRLRQSVEMDAARPRDLALQHCRQLEMHRIHDIAARRLQAVFRGHSVRRTLPPRTRTPRLTPKQTLTATQMAWGAPSPARLERRRQHSIRVVQACVRMFLVRRQYLAARQVARDAATRDATLVEAMRQDAQLRAQERRLLDDAKRALAQKEAEARALVAEREAERARADAARQEAEAAQAAAQAQAASFQARLDAMEAQTRQLLALHDVEKARAVRAQQEADKVKALLAQRHAKAKAAEAAHERSKANAAQAEADAVRAAWEAENAQTQAWIAATEADHQRLATEIADPSGPKCASARREHALEFAQHLAAHSPRAKAALIEMQQAEARHLAASVIQGIVKGRSVRATVLPHAKRLAVQQTEVRNAAASVLQGVCKGSAVRSRALQVYARQLSAQFIARCHFRLELDHAARCEDWHHGAVTVQRVFRGYVERRALVQIKRVRSLAAERIQALVRGRQARLYVLALRAGHDAASRKIQHCIRWHRRTARRTGTRRIQAAAVSILQRAWRRHRFAVAGWIDRDERAMARRLALASTERLMAAAAWQLEDASRDAEALAARLAISCIATLRTTWVASAGAALAVDEKTASRLADAVRRDLWRRYKAVEAAATDDQLDMAVRLASAYIEAMHTRIDAVWRDDGDLSARLTDACASHVLETTMRAREGATEIEVEMAGRLAAASWDVVRRQCLDRAESEAAAAQRAVRDVAATFIQAGVRGFLVRRAIQLPKMVVADVDALVVSVVRDCAAIKMQAMARGYLLRRRRAVFERPRALPDESPDWGEADLMVYEVAATTIQAVFRGYSLRSKAPVANRATKASALGDTDAPEPEPALEVSPRPPAHLVELFDTVNLEASPCSLSPMELALKADLHGASGVRPSDPVAKLTKTNDPGPDTPAALAEVVHATVAECIHSALTSFFAETGSVLGSPRTVDRCVADAVHEWRADATRLQPSPAPMTASLHASLSALLEPVACHSEPAVSHMKCVVAALAASCVNAALASATHAAQSGAPLQALVKEATTASVQQALAVYKEHATTDAVGAVAASAIQALVRGFLIRRRKQLSVAGFIDQHVAREAAAHEAMALLRDTDDVEAMQHMAASVLQEAFRYYRARGRSQLPHSTSGTKLQLPLVAVVATSPGRPAAMEDPPEVTTSCKTAQDAGDSDAASSHLSQQYSQSSFASEPVVSANPSAESLASEPPSSSSQASFASADIPYSPSQASIASSESAVDVTMKTLALPQTLLARLPPVLRTVYDRFAPTPLPPAVDPYEVLARGLPFDAHVDSLTTAYDDAGVLAAADALRAVTHVDASVKTQSNFDFLVRALAAKATDDPDLWTTDVQRACAGLLREFITT</sequence>
<feature type="coiled-coil region" evidence="1">
    <location>
        <begin position="703"/>
        <end position="737"/>
    </location>
</feature>
<dbReference type="SMART" id="SM00028">
    <property type="entry name" value="TPR"/>
    <property type="match status" value="3"/>
</dbReference>
<protein>
    <submittedName>
        <fullName evidence="3">Uncharacterized protein</fullName>
    </submittedName>
</protein>
<dbReference type="OrthoDB" id="2148418at2759"/>
<feature type="region of interest" description="Disordered" evidence="2">
    <location>
        <begin position="1605"/>
        <end position="1674"/>
    </location>
</feature>
<dbReference type="SMART" id="SM00015">
    <property type="entry name" value="IQ"/>
    <property type="match status" value="10"/>
</dbReference>
<feature type="region of interest" description="Disordered" evidence="2">
    <location>
        <begin position="254"/>
        <end position="336"/>
    </location>
</feature>
<dbReference type="Gene3D" id="1.25.40.10">
    <property type="entry name" value="Tetratricopeptide repeat domain"/>
    <property type="match status" value="1"/>
</dbReference>
<feature type="coiled-coil region" evidence="1">
    <location>
        <begin position="601"/>
        <end position="667"/>
    </location>
</feature>
<dbReference type="PROSITE" id="PS50096">
    <property type="entry name" value="IQ"/>
    <property type="match status" value="8"/>
</dbReference>
<evidence type="ECO:0000313" key="4">
    <source>
        <dbReference type="Proteomes" id="UP000243579"/>
    </source>
</evidence>
<dbReference type="STRING" id="1202772.A0A1V9Y9I1"/>
<evidence type="ECO:0000256" key="1">
    <source>
        <dbReference type="SAM" id="Coils"/>
    </source>
</evidence>
<dbReference type="Proteomes" id="UP000243579">
    <property type="component" value="Unassembled WGS sequence"/>
</dbReference>
<reference evidence="3 4" key="1">
    <citation type="journal article" date="2014" name="Genome Biol. Evol.">
        <title>The secreted proteins of Achlya hypogyna and Thraustotheca clavata identify the ancestral oomycete secretome and reveal gene acquisitions by horizontal gene transfer.</title>
        <authorList>
            <person name="Misner I."/>
            <person name="Blouin N."/>
            <person name="Leonard G."/>
            <person name="Richards T.A."/>
            <person name="Lane C.E."/>
        </authorList>
    </citation>
    <scope>NUCLEOTIDE SEQUENCE [LARGE SCALE GENOMIC DNA]</scope>
    <source>
        <strain evidence="3 4">ATCC 48635</strain>
    </source>
</reference>
<proteinExistence type="predicted"/>
<keyword evidence="1" id="KW-0175">Coiled coil</keyword>
<dbReference type="InterPro" id="IPR000048">
    <property type="entry name" value="IQ_motif_EF-hand-BS"/>
</dbReference>
<dbReference type="InterPro" id="IPR011990">
    <property type="entry name" value="TPR-like_helical_dom_sf"/>
</dbReference>
<dbReference type="SUPFAM" id="SSF48452">
    <property type="entry name" value="TPR-like"/>
    <property type="match status" value="1"/>
</dbReference>
<feature type="compositionally biased region" description="Low complexity" evidence="2">
    <location>
        <begin position="1652"/>
        <end position="1674"/>
    </location>
</feature>
<feature type="compositionally biased region" description="Basic and acidic residues" evidence="2">
    <location>
        <begin position="260"/>
        <end position="272"/>
    </location>
</feature>